<feature type="signal peptide" evidence="1">
    <location>
        <begin position="1"/>
        <end position="22"/>
    </location>
</feature>
<feature type="chain" id="PRO_5046059014" evidence="1">
    <location>
        <begin position="23"/>
        <end position="125"/>
    </location>
</feature>
<name>A0ABN8Y6P0_RANTA</name>
<dbReference type="Proteomes" id="UP001176941">
    <property type="component" value="Chromosome 13"/>
</dbReference>
<protein>
    <submittedName>
        <fullName evidence="2">Uncharacterized protein</fullName>
    </submittedName>
</protein>
<gene>
    <name evidence="2" type="ORF">MRATA1EN1_LOCUS5073</name>
</gene>
<proteinExistence type="predicted"/>
<dbReference type="EMBL" id="OX459949">
    <property type="protein sequence ID" value="CAI9156111.1"/>
    <property type="molecule type" value="Genomic_DNA"/>
</dbReference>
<evidence type="ECO:0000313" key="3">
    <source>
        <dbReference type="Proteomes" id="UP001176941"/>
    </source>
</evidence>
<sequence length="125" mass="13376">MVLENRPAVLLPVWLMCLLALSRKPSQFCFGSKAVWTQHMEHSHISLSGFGEGPLPGSLLPRTCASPALRLVGPLPARRRGAGLGLTSREIVSRGRGRRSERLTGGVCAAAMFGCYAVAWETGCA</sequence>
<evidence type="ECO:0000313" key="2">
    <source>
        <dbReference type="EMBL" id="CAI9156111.1"/>
    </source>
</evidence>
<organism evidence="2 3">
    <name type="scientific">Rangifer tarandus platyrhynchus</name>
    <name type="common">Svalbard reindeer</name>
    <dbReference type="NCBI Taxonomy" id="3082113"/>
    <lineage>
        <taxon>Eukaryota</taxon>
        <taxon>Metazoa</taxon>
        <taxon>Chordata</taxon>
        <taxon>Craniata</taxon>
        <taxon>Vertebrata</taxon>
        <taxon>Euteleostomi</taxon>
        <taxon>Mammalia</taxon>
        <taxon>Eutheria</taxon>
        <taxon>Laurasiatheria</taxon>
        <taxon>Artiodactyla</taxon>
        <taxon>Ruminantia</taxon>
        <taxon>Pecora</taxon>
        <taxon>Cervidae</taxon>
        <taxon>Odocoileinae</taxon>
        <taxon>Rangifer</taxon>
    </lineage>
</organism>
<keyword evidence="3" id="KW-1185">Reference proteome</keyword>
<evidence type="ECO:0000256" key="1">
    <source>
        <dbReference type="SAM" id="SignalP"/>
    </source>
</evidence>
<keyword evidence="1" id="KW-0732">Signal</keyword>
<reference evidence="2" key="1">
    <citation type="submission" date="2023-04" db="EMBL/GenBank/DDBJ databases">
        <authorList>
            <consortium name="ELIXIR-Norway"/>
        </authorList>
    </citation>
    <scope>NUCLEOTIDE SEQUENCE [LARGE SCALE GENOMIC DNA]</scope>
</reference>
<accession>A0ABN8Y6P0</accession>